<organism evidence="1 2">
    <name type="scientific">Nephila pilipes</name>
    <name type="common">Giant wood spider</name>
    <name type="synonym">Nephila maculata</name>
    <dbReference type="NCBI Taxonomy" id="299642"/>
    <lineage>
        <taxon>Eukaryota</taxon>
        <taxon>Metazoa</taxon>
        <taxon>Ecdysozoa</taxon>
        <taxon>Arthropoda</taxon>
        <taxon>Chelicerata</taxon>
        <taxon>Arachnida</taxon>
        <taxon>Araneae</taxon>
        <taxon>Araneomorphae</taxon>
        <taxon>Entelegynae</taxon>
        <taxon>Araneoidea</taxon>
        <taxon>Nephilidae</taxon>
        <taxon>Nephila</taxon>
    </lineage>
</organism>
<reference evidence="1" key="1">
    <citation type="submission" date="2020-08" db="EMBL/GenBank/DDBJ databases">
        <title>Multicomponent nature underlies the extraordinary mechanical properties of spider dragline silk.</title>
        <authorList>
            <person name="Kono N."/>
            <person name="Nakamura H."/>
            <person name="Mori M."/>
            <person name="Yoshida Y."/>
            <person name="Ohtoshi R."/>
            <person name="Malay A.D."/>
            <person name="Moran D.A.P."/>
            <person name="Tomita M."/>
            <person name="Numata K."/>
            <person name="Arakawa K."/>
        </authorList>
    </citation>
    <scope>NUCLEOTIDE SEQUENCE</scope>
</reference>
<accession>A0A8X6PBX0</accession>
<sequence>MNSFNEKGLFHIIFLEKEKKKKPLDNNTNLSISNYRLYWNPPRIACVPIFGNSRWFTYPLALEKSRLQNLERNPVADTALFYYFERHKCRFFGLLGLIQIQDECHNFLYGIGRVSQIFFLISIRKEL</sequence>
<dbReference type="AlphaFoldDB" id="A0A8X6PBX0"/>
<keyword evidence="2" id="KW-1185">Reference proteome</keyword>
<dbReference type="EMBL" id="BMAW01068121">
    <property type="protein sequence ID" value="GFT62826.1"/>
    <property type="molecule type" value="Genomic_DNA"/>
</dbReference>
<name>A0A8X6PBX0_NEPPI</name>
<comment type="caution">
    <text evidence="1">The sequence shown here is derived from an EMBL/GenBank/DDBJ whole genome shotgun (WGS) entry which is preliminary data.</text>
</comment>
<evidence type="ECO:0000313" key="1">
    <source>
        <dbReference type="EMBL" id="GFT62826.1"/>
    </source>
</evidence>
<proteinExistence type="predicted"/>
<dbReference type="Proteomes" id="UP000887013">
    <property type="component" value="Unassembled WGS sequence"/>
</dbReference>
<gene>
    <name evidence="1" type="ORF">NPIL_152531</name>
</gene>
<evidence type="ECO:0000313" key="2">
    <source>
        <dbReference type="Proteomes" id="UP000887013"/>
    </source>
</evidence>
<protein>
    <submittedName>
        <fullName evidence="1">Uncharacterized protein</fullName>
    </submittedName>
</protein>